<proteinExistence type="predicted"/>
<name>A0A9Q0N6S5_9DIPT</name>
<gene>
    <name evidence="2" type="ORF">Bhyg_09493</name>
</gene>
<reference evidence="2" key="1">
    <citation type="submission" date="2022-07" db="EMBL/GenBank/DDBJ databases">
        <authorList>
            <person name="Trinca V."/>
            <person name="Uliana J.V.C."/>
            <person name="Torres T.T."/>
            <person name="Ward R.J."/>
            <person name="Monesi N."/>
        </authorList>
    </citation>
    <scope>NUCLEOTIDE SEQUENCE</scope>
    <source>
        <strain evidence="2">HSMRA1968</strain>
        <tissue evidence="2">Whole embryos</tissue>
    </source>
</reference>
<feature type="compositionally biased region" description="Polar residues" evidence="1">
    <location>
        <begin position="14"/>
        <end position="24"/>
    </location>
</feature>
<evidence type="ECO:0000313" key="2">
    <source>
        <dbReference type="EMBL" id="KAJ6644524.1"/>
    </source>
</evidence>
<dbReference type="Proteomes" id="UP001151699">
    <property type="component" value="Chromosome B"/>
</dbReference>
<protein>
    <submittedName>
        <fullName evidence="2">Uncharacterized protein</fullName>
    </submittedName>
</protein>
<dbReference type="EMBL" id="WJQU01000002">
    <property type="protein sequence ID" value="KAJ6644524.1"/>
    <property type="molecule type" value="Genomic_DNA"/>
</dbReference>
<feature type="region of interest" description="Disordered" evidence="1">
    <location>
        <begin position="1"/>
        <end position="24"/>
    </location>
</feature>
<evidence type="ECO:0000313" key="3">
    <source>
        <dbReference type="Proteomes" id="UP001151699"/>
    </source>
</evidence>
<sequence length="24" mass="2876">MSFRTQYSEKRMATTEQIPFSSYS</sequence>
<organism evidence="2 3">
    <name type="scientific">Pseudolycoriella hygida</name>
    <dbReference type="NCBI Taxonomy" id="35572"/>
    <lineage>
        <taxon>Eukaryota</taxon>
        <taxon>Metazoa</taxon>
        <taxon>Ecdysozoa</taxon>
        <taxon>Arthropoda</taxon>
        <taxon>Hexapoda</taxon>
        <taxon>Insecta</taxon>
        <taxon>Pterygota</taxon>
        <taxon>Neoptera</taxon>
        <taxon>Endopterygota</taxon>
        <taxon>Diptera</taxon>
        <taxon>Nematocera</taxon>
        <taxon>Sciaroidea</taxon>
        <taxon>Sciaridae</taxon>
        <taxon>Pseudolycoriella</taxon>
    </lineage>
</organism>
<comment type="caution">
    <text evidence="2">The sequence shown here is derived from an EMBL/GenBank/DDBJ whole genome shotgun (WGS) entry which is preliminary data.</text>
</comment>
<evidence type="ECO:0000256" key="1">
    <source>
        <dbReference type="SAM" id="MobiDB-lite"/>
    </source>
</evidence>
<accession>A0A9Q0N6S5</accession>
<dbReference type="AlphaFoldDB" id="A0A9Q0N6S5"/>
<keyword evidence="3" id="KW-1185">Reference proteome</keyword>